<proteinExistence type="predicted"/>
<accession>A0A7X1FNB6</accession>
<dbReference type="SUPFAM" id="SSF48452">
    <property type="entry name" value="TPR-like"/>
    <property type="match status" value="1"/>
</dbReference>
<comment type="caution">
    <text evidence="2">The sequence shown here is derived from an EMBL/GenBank/DDBJ whole genome shotgun (WGS) entry which is preliminary data.</text>
</comment>
<reference evidence="2 3" key="1">
    <citation type="submission" date="2020-08" db="EMBL/GenBank/DDBJ databases">
        <title>The genome sequence of type strain Novosphingobium flavum NBRC 111647.</title>
        <authorList>
            <person name="Liu Y."/>
        </authorList>
    </citation>
    <scope>NUCLEOTIDE SEQUENCE [LARGE SCALE GENOMIC DNA]</scope>
    <source>
        <strain evidence="2 3">NBRC 111647</strain>
    </source>
</reference>
<protein>
    <submittedName>
        <fullName evidence="2">DUF560 domain-containing protein</fullName>
    </submittedName>
</protein>
<evidence type="ECO:0000313" key="2">
    <source>
        <dbReference type="EMBL" id="MBC2663946.1"/>
    </source>
</evidence>
<dbReference type="Proteomes" id="UP000566813">
    <property type="component" value="Unassembled WGS sequence"/>
</dbReference>
<dbReference type="EMBL" id="JACLAW010000001">
    <property type="protein sequence ID" value="MBC2663946.1"/>
    <property type="molecule type" value="Genomic_DNA"/>
</dbReference>
<keyword evidence="3" id="KW-1185">Reference proteome</keyword>
<dbReference type="InterPro" id="IPR007655">
    <property type="entry name" value="Slam_C"/>
</dbReference>
<dbReference type="Pfam" id="PF04575">
    <property type="entry name" value="SlipAM"/>
    <property type="match status" value="1"/>
</dbReference>
<evidence type="ECO:0000313" key="3">
    <source>
        <dbReference type="Proteomes" id="UP000566813"/>
    </source>
</evidence>
<dbReference type="Gene3D" id="1.25.40.10">
    <property type="entry name" value="Tetratricopeptide repeat domain"/>
    <property type="match status" value="1"/>
</dbReference>
<organism evidence="2 3">
    <name type="scientific">Novosphingobium flavum</name>
    <dbReference type="NCBI Taxonomy" id="1778672"/>
    <lineage>
        <taxon>Bacteria</taxon>
        <taxon>Pseudomonadati</taxon>
        <taxon>Pseudomonadota</taxon>
        <taxon>Alphaproteobacteria</taxon>
        <taxon>Sphingomonadales</taxon>
        <taxon>Sphingomonadaceae</taxon>
        <taxon>Novosphingobium</taxon>
    </lineage>
</organism>
<evidence type="ECO:0000259" key="1">
    <source>
        <dbReference type="Pfam" id="PF04575"/>
    </source>
</evidence>
<sequence length="448" mass="48298">MAAAGITFAGAAPAPAQAQVAPADSAPERAPAPAQTVQLTPAQLFVFADAARDQARFDVAEQAYRALAANPDPELRAEARFRLALMLADRQHKYREAAVELRRILDEKPGAARVRLELARIQALLGDLGAARRELRAAQAAGLPPEVERAVRFYAAALQAGKPFGGSIELALAPDSNINRATRSDTLGTVIGNFALDDNARARSGLGLALRGQAWLRQGLDRNASLLARISTSATLYRDPQFRDVTAGFQLGPEFRSGTDRITLTAGPTWRWYGTDPYSRSLGGEGAWLHLLGPKAQARVALGLTRTVNQRNALQTGTTYALSTGLDRALSARAGLGLGLTASRTAAQDPGWSDASGGATAYAWREAGRTTLVATLGYNRLEADARLFLFPRRRVDDRFTASLAATWRGVQWKGFAPLTRVSWERNRSTVELYAYRRISAELGITSAF</sequence>
<dbReference type="Pfam" id="PF14559">
    <property type="entry name" value="TPR_19"/>
    <property type="match status" value="1"/>
</dbReference>
<name>A0A7X1FNB6_9SPHN</name>
<dbReference type="InterPro" id="IPR011990">
    <property type="entry name" value="TPR-like_helical_dom_sf"/>
</dbReference>
<gene>
    <name evidence="2" type="ORF">H7F51_00280</name>
</gene>
<dbReference type="AlphaFoldDB" id="A0A7X1FNB6"/>
<feature type="domain" description="Surface lipoprotein assembly modifier C-terminal" evidence="1">
    <location>
        <begin position="174"/>
        <end position="440"/>
    </location>
</feature>